<keyword evidence="2" id="KW-1185">Reference proteome</keyword>
<gene>
    <name evidence="1" type="ORF">BOTBODRAFT_32114</name>
</gene>
<protein>
    <submittedName>
        <fullName evidence="1">Uncharacterized protein</fullName>
    </submittedName>
</protein>
<proteinExistence type="predicted"/>
<accession>A0A067MK71</accession>
<evidence type="ECO:0000313" key="1">
    <source>
        <dbReference type="EMBL" id="KDQ15130.1"/>
    </source>
</evidence>
<organism evidence="1 2">
    <name type="scientific">Botryobasidium botryosum (strain FD-172 SS1)</name>
    <dbReference type="NCBI Taxonomy" id="930990"/>
    <lineage>
        <taxon>Eukaryota</taxon>
        <taxon>Fungi</taxon>
        <taxon>Dikarya</taxon>
        <taxon>Basidiomycota</taxon>
        <taxon>Agaricomycotina</taxon>
        <taxon>Agaricomycetes</taxon>
        <taxon>Cantharellales</taxon>
        <taxon>Botryobasidiaceae</taxon>
        <taxon>Botryobasidium</taxon>
    </lineage>
</organism>
<dbReference type="Proteomes" id="UP000027195">
    <property type="component" value="Unassembled WGS sequence"/>
</dbReference>
<dbReference type="HOGENOM" id="CLU_2960427_0_0_1"/>
<sequence length="59" mass="6316">MRWLRPEGLAGVLSSRMMHAAPSLFNMPGTPGQACWGGRREPGVINDACAVSELVSPIH</sequence>
<dbReference type="AlphaFoldDB" id="A0A067MK71"/>
<name>A0A067MK71_BOTB1</name>
<reference evidence="2" key="1">
    <citation type="journal article" date="2014" name="Proc. Natl. Acad. Sci. U.S.A.">
        <title>Extensive sampling of basidiomycete genomes demonstrates inadequacy of the white-rot/brown-rot paradigm for wood decay fungi.</title>
        <authorList>
            <person name="Riley R."/>
            <person name="Salamov A.A."/>
            <person name="Brown D.W."/>
            <person name="Nagy L.G."/>
            <person name="Floudas D."/>
            <person name="Held B.W."/>
            <person name="Levasseur A."/>
            <person name="Lombard V."/>
            <person name="Morin E."/>
            <person name="Otillar R."/>
            <person name="Lindquist E.A."/>
            <person name="Sun H."/>
            <person name="LaButti K.M."/>
            <person name="Schmutz J."/>
            <person name="Jabbour D."/>
            <person name="Luo H."/>
            <person name="Baker S.E."/>
            <person name="Pisabarro A.G."/>
            <person name="Walton J.D."/>
            <person name="Blanchette R.A."/>
            <person name="Henrissat B."/>
            <person name="Martin F."/>
            <person name="Cullen D."/>
            <person name="Hibbett D.S."/>
            <person name="Grigoriev I.V."/>
        </authorList>
    </citation>
    <scope>NUCLEOTIDE SEQUENCE [LARGE SCALE GENOMIC DNA]</scope>
    <source>
        <strain evidence="2">FD-172 SS1</strain>
    </source>
</reference>
<dbReference type="EMBL" id="KL198034">
    <property type="protein sequence ID" value="KDQ15130.1"/>
    <property type="molecule type" value="Genomic_DNA"/>
</dbReference>
<dbReference type="InParanoid" id="A0A067MK71"/>
<evidence type="ECO:0000313" key="2">
    <source>
        <dbReference type="Proteomes" id="UP000027195"/>
    </source>
</evidence>